<name>A0AAU8DNH2_9ACTN</name>
<dbReference type="InterPro" id="IPR013096">
    <property type="entry name" value="Cupin_2"/>
</dbReference>
<accession>A0AAU8DNH2</accession>
<feature type="domain" description="Cupin type-2" evidence="1">
    <location>
        <begin position="162"/>
        <end position="226"/>
    </location>
</feature>
<dbReference type="Pfam" id="PF07883">
    <property type="entry name" value="Cupin_2"/>
    <property type="match status" value="1"/>
</dbReference>
<dbReference type="InterPro" id="IPR011051">
    <property type="entry name" value="RmlC_Cupin_sf"/>
</dbReference>
<proteinExistence type="predicted"/>
<dbReference type="PANTHER" id="PTHR43346">
    <property type="entry name" value="LIGAND BINDING DOMAIN PROTEIN, PUTATIVE (AFU_ORTHOLOGUE AFUA_6G14370)-RELATED"/>
    <property type="match status" value="1"/>
</dbReference>
<dbReference type="RefSeq" id="WP_353649427.1">
    <property type="nucleotide sequence ID" value="NZ_CP159218.1"/>
</dbReference>
<evidence type="ECO:0000259" key="1">
    <source>
        <dbReference type="Pfam" id="PF07883"/>
    </source>
</evidence>
<sequence length="247" mass="25719">MTIHSAEDVTAQFAASGIAANCLVGADGRAEAMTQHMLTVPAGEYQVPAAAHHDHLLYVLSGTGQVGARDRSAPLTAGTAALIPAGEKWAVSADSPGLHVSCVRLPTPGLPAAAGQWQEPGAWALTNHVGEQARQAATSDREFEVLYDRANGCGGATQFIGFIPQTGAPEHYHLYDEICTVVRGTGRLLVGDTVQDLTAGSTFHVPPRFLHAVHNSGADDLHMLGVFRPSGSAAAAYYPDGRAAFSA</sequence>
<evidence type="ECO:0000313" key="2">
    <source>
        <dbReference type="EMBL" id="XCG63812.1"/>
    </source>
</evidence>
<dbReference type="InterPro" id="IPR014710">
    <property type="entry name" value="RmlC-like_jellyroll"/>
</dbReference>
<dbReference type="AlphaFoldDB" id="A0AAU8DNH2"/>
<dbReference type="EMBL" id="CP159218">
    <property type="protein sequence ID" value="XCG63812.1"/>
    <property type="molecule type" value="Genomic_DNA"/>
</dbReference>
<gene>
    <name evidence="2" type="ORF">ABLG96_00185</name>
</gene>
<reference evidence="2" key="1">
    <citation type="submission" date="2024-05" db="EMBL/GenBank/DDBJ databases">
        <authorList>
            <person name="Cai S.Y."/>
            <person name="Jin L.M."/>
            <person name="Li H.R."/>
        </authorList>
    </citation>
    <scope>NUCLEOTIDE SEQUENCE</scope>
    <source>
        <strain evidence="2">A5-74</strain>
    </source>
</reference>
<organism evidence="2">
    <name type="scientific">Nakamurella sp. A5-74</name>
    <dbReference type="NCBI Taxonomy" id="3158264"/>
    <lineage>
        <taxon>Bacteria</taxon>
        <taxon>Bacillati</taxon>
        <taxon>Actinomycetota</taxon>
        <taxon>Actinomycetes</taxon>
        <taxon>Nakamurellales</taxon>
        <taxon>Nakamurellaceae</taxon>
        <taxon>Nakamurella</taxon>
    </lineage>
</organism>
<dbReference type="Gene3D" id="2.60.120.10">
    <property type="entry name" value="Jelly Rolls"/>
    <property type="match status" value="2"/>
</dbReference>
<dbReference type="InterPro" id="IPR052538">
    <property type="entry name" value="Flavonoid_dioxygenase-like"/>
</dbReference>
<dbReference type="SUPFAM" id="SSF51182">
    <property type="entry name" value="RmlC-like cupins"/>
    <property type="match status" value="1"/>
</dbReference>
<protein>
    <submittedName>
        <fullName evidence="2">Cupin domain-containing protein</fullName>
    </submittedName>
</protein>
<dbReference type="PANTHER" id="PTHR43346:SF1">
    <property type="entry name" value="QUERCETIN 2,3-DIOXYGENASE-RELATED"/>
    <property type="match status" value="1"/>
</dbReference>